<evidence type="ECO:0000313" key="5">
    <source>
        <dbReference type="Proteomes" id="UP000095762"/>
    </source>
</evidence>
<name>A0A174B3H9_9FIRM</name>
<dbReference type="GO" id="GO:0003677">
    <property type="term" value="F:DNA binding"/>
    <property type="evidence" value="ECO:0007669"/>
    <property type="project" value="InterPro"/>
</dbReference>
<dbReference type="EMBL" id="CZBP01000058">
    <property type="protein sequence ID" value="CUQ43013.1"/>
    <property type="molecule type" value="Genomic_DNA"/>
</dbReference>
<accession>A0A174B3H9</accession>
<dbReference type="SUPFAM" id="SSF52540">
    <property type="entry name" value="P-loop containing nucleoside triphosphate hydrolases"/>
    <property type="match status" value="1"/>
</dbReference>
<dbReference type="Gene3D" id="3.40.50.300">
    <property type="entry name" value="P-loop containing nucleotide triphosphate hydrolases"/>
    <property type="match status" value="1"/>
</dbReference>
<dbReference type="Proteomes" id="UP000095447">
    <property type="component" value="Unassembled WGS sequence"/>
</dbReference>
<dbReference type="InterPro" id="IPR006935">
    <property type="entry name" value="Helicase/UvrB_N"/>
</dbReference>
<protein>
    <submittedName>
        <fullName evidence="2">Predicted HKD family nuclease</fullName>
    </submittedName>
</protein>
<dbReference type="AlphaFoldDB" id="A0A174B3H9"/>
<gene>
    <name evidence="2" type="ORF">ERS852395_01746</name>
    <name evidence="3" type="ORF">ERS852569_03903</name>
</gene>
<evidence type="ECO:0000259" key="1">
    <source>
        <dbReference type="Pfam" id="PF04851"/>
    </source>
</evidence>
<sequence length="96" mass="10962">MTNSGTGKIYASALAMRELGFKRVLFLVHRVTLAKQAKKSFEKVFDKKVTMGLVGARNARKEDNRGRMQPITKVTMKMHHPVREDLLRYLQSNITA</sequence>
<evidence type="ECO:0000313" key="3">
    <source>
        <dbReference type="EMBL" id="CUQ43013.1"/>
    </source>
</evidence>
<feature type="domain" description="Helicase/UvrB N-terminal" evidence="1">
    <location>
        <begin position="4"/>
        <end position="66"/>
    </location>
</feature>
<dbReference type="Proteomes" id="UP000095762">
    <property type="component" value="Unassembled WGS sequence"/>
</dbReference>
<dbReference type="Pfam" id="PF04851">
    <property type="entry name" value="ResIII"/>
    <property type="match status" value="1"/>
</dbReference>
<organism evidence="2 4">
    <name type="scientific">Blautia obeum</name>
    <dbReference type="NCBI Taxonomy" id="40520"/>
    <lineage>
        <taxon>Bacteria</taxon>
        <taxon>Bacillati</taxon>
        <taxon>Bacillota</taxon>
        <taxon>Clostridia</taxon>
        <taxon>Lachnospirales</taxon>
        <taxon>Lachnospiraceae</taxon>
        <taxon>Blautia</taxon>
    </lineage>
</organism>
<evidence type="ECO:0000313" key="2">
    <source>
        <dbReference type="EMBL" id="CUN94296.1"/>
    </source>
</evidence>
<dbReference type="InterPro" id="IPR027417">
    <property type="entry name" value="P-loop_NTPase"/>
</dbReference>
<proteinExistence type="predicted"/>
<reference evidence="4 5" key="1">
    <citation type="submission" date="2015-09" db="EMBL/GenBank/DDBJ databases">
        <authorList>
            <consortium name="Pathogen Informatics"/>
        </authorList>
    </citation>
    <scope>NUCLEOTIDE SEQUENCE [LARGE SCALE GENOMIC DNA]</scope>
    <source>
        <strain evidence="2 4">2789STDY5608838</strain>
        <strain evidence="3 5">2789STDY5834957</strain>
    </source>
</reference>
<evidence type="ECO:0000313" key="4">
    <source>
        <dbReference type="Proteomes" id="UP000095447"/>
    </source>
</evidence>
<dbReference type="GO" id="GO:0016787">
    <property type="term" value="F:hydrolase activity"/>
    <property type="evidence" value="ECO:0007669"/>
    <property type="project" value="InterPro"/>
</dbReference>
<dbReference type="EMBL" id="CYZA01000008">
    <property type="protein sequence ID" value="CUN94296.1"/>
    <property type="molecule type" value="Genomic_DNA"/>
</dbReference>
<dbReference type="GO" id="GO:0005524">
    <property type="term" value="F:ATP binding"/>
    <property type="evidence" value="ECO:0007669"/>
    <property type="project" value="InterPro"/>
</dbReference>